<protein>
    <submittedName>
        <fullName evidence="2">Uncharacterized protein</fullName>
    </submittedName>
</protein>
<evidence type="ECO:0000313" key="2">
    <source>
        <dbReference type="EMBL" id="CAG9333194.1"/>
    </source>
</evidence>
<organism evidence="2 3">
    <name type="scientific">Blepharisma stoltei</name>
    <dbReference type="NCBI Taxonomy" id="1481888"/>
    <lineage>
        <taxon>Eukaryota</taxon>
        <taxon>Sar</taxon>
        <taxon>Alveolata</taxon>
        <taxon>Ciliophora</taxon>
        <taxon>Postciliodesmatophora</taxon>
        <taxon>Heterotrichea</taxon>
        <taxon>Heterotrichida</taxon>
        <taxon>Blepharismidae</taxon>
        <taxon>Blepharisma</taxon>
    </lineage>
</organism>
<dbReference type="InterPro" id="IPR036322">
    <property type="entry name" value="WD40_repeat_dom_sf"/>
</dbReference>
<feature type="compositionally biased region" description="Basic and acidic residues" evidence="1">
    <location>
        <begin position="330"/>
        <end position="351"/>
    </location>
</feature>
<evidence type="ECO:0000313" key="3">
    <source>
        <dbReference type="Proteomes" id="UP001162131"/>
    </source>
</evidence>
<reference evidence="2" key="1">
    <citation type="submission" date="2021-09" db="EMBL/GenBank/DDBJ databases">
        <authorList>
            <consortium name="AG Swart"/>
            <person name="Singh M."/>
            <person name="Singh A."/>
            <person name="Seah K."/>
            <person name="Emmerich C."/>
        </authorList>
    </citation>
    <scope>NUCLEOTIDE SEQUENCE</scope>
    <source>
        <strain evidence="2">ATCC30299</strain>
    </source>
</reference>
<accession>A0AAU9K8D6</accession>
<evidence type="ECO:0000256" key="1">
    <source>
        <dbReference type="SAM" id="MobiDB-lite"/>
    </source>
</evidence>
<dbReference type="Proteomes" id="UP001162131">
    <property type="component" value="Unassembled WGS sequence"/>
</dbReference>
<gene>
    <name evidence="2" type="ORF">BSTOLATCC_MIC58013</name>
</gene>
<dbReference type="SUPFAM" id="SSF50978">
    <property type="entry name" value="WD40 repeat-like"/>
    <property type="match status" value="1"/>
</dbReference>
<dbReference type="EMBL" id="CAJZBQ010000056">
    <property type="protein sequence ID" value="CAG9333194.1"/>
    <property type="molecule type" value="Genomic_DNA"/>
</dbReference>
<name>A0AAU9K8D6_9CILI</name>
<proteinExistence type="predicted"/>
<keyword evidence="3" id="KW-1185">Reference proteome</keyword>
<comment type="caution">
    <text evidence="2">The sequence shown here is derived from an EMBL/GenBank/DDBJ whole genome shotgun (WGS) entry which is preliminary data.</text>
</comment>
<feature type="region of interest" description="Disordered" evidence="1">
    <location>
        <begin position="326"/>
        <end position="394"/>
    </location>
</feature>
<feature type="compositionally biased region" description="Basic residues" evidence="1">
    <location>
        <begin position="355"/>
        <end position="373"/>
    </location>
</feature>
<dbReference type="AlphaFoldDB" id="A0AAU9K8D6"/>
<sequence>MEQSGDAGKALEISNLEEIIDPDLSEAVSSTFFMKLLPSECLAVNSQYICYSDNNDLIIIYKSDSDEKQTRVVSLPNKIKNLLIAKAGNFLVALTENDGFHIIDIESSKEILDIGKSQSTKNIKWHPRVPGILAINIEGVCLEIWTRVDQTFKSTSFDKKDIIAFDLSPGPSIEIGYIGNDGILKICDLESNTEQALSSQSIDDAIDIIFIDRDTIAVYSSIGITFYSRSPSFEPITYSKTAFLYDPISEVALLSDFQSTQVSLFTKESILSQKYDETIDISLKSPQQQLEIQCKDISRRAIDIIIRHEDEIYKYPFVLSPESDLEEKELEPLENKEEAKTISENKVDDAQKSASQKRKEKKSNRTPAKKNTKTKPLAEVAEFKPPEPPKQIPAKDMVTPIISCLNKRFDDLMRRLEKTLSEQTLSQVISKHLQANYENKGQDQLNAIKTALQSYIFQAFGNEFRTVLIPIFERDIGENFKNMFFLLQETLRQSSERNAREEAKSQSLNTHMKNTIEGLNTLSKKLGKVAFKQLKRVEELEIVMVEKASAAVTSTIEIPKVDTYVSKLKQEIEKYLNEKDFDKAITRLIQENNTNYLFKVLALMDPRPLMARDYLSSDTVLNLFYLLVSCVEQEKEFPDIMIWLEELCKKLPTGSSDLSKILARLCEVCDRNSKLRSIMKLYTMRLR</sequence>